<dbReference type="InterPro" id="IPR017850">
    <property type="entry name" value="Alkaline_phosphatase_core_sf"/>
</dbReference>
<dbReference type="EMBL" id="CDMZ01000782">
    <property type="protein sequence ID" value="CEM21350.1"/>
    <property type="molecule type" value="Genomic_DNA"/>
</dbReference>
<dbReference type="VEuPathDB" id="CryptoDB:Cvel_19629"/>
<evidence type="ECO:0000313" key="1">
    <source>
        <dbReference type="EMBL" id="CEM21350.1"/>
    </source>
</evidence>
<dbReference type="SUPFAM" id="SSF53649">
    <property type="entry name" value="Alkaline phosphatase-like"/>
    <property type="match status" value="1"/>
</dbReference>
<name>A0A0G4G0G0_9ALVE</name>
<protein>
    <submittedName>
        <fullName evidence="1">Uncharacterized protein</fullName>
    </submittedName>
</protein>
<dbReference type="PANTHER" id="PTHR10151:SF120">
    <property type="entry name" value="BIS(5'-ADENOSYL)-TRIPHOSPHATASE"/>
    <property type="match status" value="1"/>
</dbReference>
<gene>
    <name evidence="1" type="ORF">Cvel_19629</name>
</gene>
<dbReference type="Gene3D" id="3.40.720.10">
    <property type="entry name" value="Alkaline Phosphatase, subunit A"/>
    <property type="match status" value="1"/>
</dbReference>
<reference evidence="1" key="1">
    <citation type="submission" date="2014-11" db="EMBL/GenBank/DDBJ databases">
        <authorList>
            <person name="Otto D Thomas"/>
            <person name="Naeem Raeece"/>
        </authorList>
    </citation>
    <scope>NUCLEOTIDE SEQUENCE</scope>
</reference>
<dbReference type="InterPro" id="IPR002591">
    <property type="entry name" value="Phosphodiest/P_Trfase"/>
</dbReference>
<accession>A0A0G4G0G0</accession>
<dbReference type="AlphaFoldDB" id="A0A0G4G0G0"/>
<proteinExistence type="predicted"/>
<dbReference type="GO" id="GO:0016787">
    <property type="term" value="F:hydrolase activity"/>
    <property type="evidence" value="ECO:0007669"/>
    <property type="project" value="UniProtKB-ARBA"/>
</dbReference>
<sequence>MSSQGEVVTQRDLERLRQLVKDGALVHPLDKSRGSFVDLVNAVSLCCGAEETANGLGGSAKCFFDDIGGTAKRHIVLVLCDGMGTAALEEHLPEGSFLREHNQPDRLTAVFPSTTPAALTSLATGVFPGQHGFPGWDLRDQAECDFPGGEVGPGVVHLRVLHPHVEDMRSGGAPVAEKGFPPSWKNAPEGGDPLFVAQPWTRRMAIQRRLHFVNAYNQTDFSDWTQGEFADPEKDCLTVIPETAYETLGTPEGSAKALEYFAEGVAAALERIRAAEAAGEKTYTYLYTAHPDKHMHSLGVSHPEVRAVIRGLNEQIQKFSDELRATLDATVVVTADHGHVTVPPRCMVSLPPALLDCLEYANIGVVGPGRHAVFHCRPGLEGEFERLWGESAQLSEKFLLLKTDDAAREGLFGPEGRVHLKVRPRLGHFLALSVDQSTLVKPSEAALRDGPEPACKGAHGSLTPVEMRIPFVLLK</sequence>
<dbReference type="PANTHER" id="PTHR10151">
    <property type="entry name" value="ECTONUCLEOTIDE PYROPHOSPHATASE/PHOSPHODIESTERASE"/>
    <property type="match status" value="1"/>
</dbReference>
<dbReference type="Pfam" id="PF01663">
    <property type="entry name" value="Phosphodiest"/>
    <property type="match status" value="1"/>
</dbReference>
<organism evidence="1">
    <name type="scientific">Chromera velia CCMP2878</name>
    <dbReference type="NCBI Taxonomy" id="1169474"/>
    <lineage>
        <taxon>Eukaryota</taxon>
        <taxon>Sar</taxon>
        <taxon>Alveolata</taxon>
        <taxon>Colpodellida</taxon>
        <taxon>Chromeraceae</taxon>
        <taxon>Chromera</taxon>
    </lineage>
</organism>